<dbReference type="Proteomes" id="UP000324209">
    <property type="component" value="Chromosome"/>
</dbReference>
<gene>
    <name evidence="1" type="ORF">EXM22_10125</name>
</gene>
<evidence type="ECO:0000313" key="1">
    <source>
        <dbReference type="EMBL" id="QEN08327.1"/>
    </source>
</evidence>
<organism evidence="1 2">
    <name type="scientific">Oceanispirochaeta crateris</name>
    <dbReference type="NCBI Taxonomy" id="2518645"/>
    <lineage>
        <taxon>Bacteria</taxon>
        <taxon>Pseudomonadati</taxon>
        <taxon>Spirochaetota</taxon>
        <taxon>Spirochaetia</taxon>
        <taxon>Spirochaetales</taxon>
        <taxon>Spirochaetaceae</taxon>
        <taxon>Oceanispirochaeta</taxon>
    </lineage>
</organism>
<evidence type="ECO:0000313" key="2">
    <source>
        <dbReference type="Proteomes" id="UP000324209"/>
    </source>
</evidence>
<dbReference type="AlphaFoldDB" id="A0A5C1QLH6"/>
<sequence>MRVKAKMAAMILPLFFLLGIGLTILTGQWQTESSKVPAKFNDGELAGEYNPADIRGSYTLGDLEKAFGIPVATLAKAFGFSNSEDQAQVKVKEFEELYGLIDGKEVGTDSMRFFIALFLDRPYTAEEDTALPQPAFNILKKETNLSEEVLSSIEKKVVSLLDTPHASPDSQNQDDNVLLEIKGKTLFSELLDQGLTEDQITAALGGIPMGEPSVSVRDFCADQGIEFSAVKSAIQKLLDQQM</sequence>
<accession>A0A5C1QLH6</accession>
<keyword evidence="2" id="KW-1185">Reference proteome</keyword>
<protein>
    <submittedName>
        <fullName evidence="1">Uncharacterized protein</fullName>
    </submittedName>
</protein>
<dbReference type="OrthoDB" id="368416at2"/>
<dbReference type="EMBL" id="CP036150">
    <property type="protein sequence ID" value="QEN08327.1"/>
    <property type="molecule type" value="Genomic_DNA"/>
</dbReference>
<dbReference type="KEGG" id="ock:EXM22_10125"/>
<name>A0A5C1QLH6_9SPIO</name>
<reference evidence="1 2" key="1">
    <citation type="submission" date="2019-02" db="EMBL/GenBank/DDBJ databases">
        <title>Complete Genome Sequence and Methylome Analysis of free living Spirochaetas.</title>
        <authorList>
            <person name="Fomenkov A."/>
            <person name="Dubinina G."/>
            <person name="Leshcheva N."/>
            <person name="Mikheeva N."/>
            <person name="Grabovich M."/>
            <person name="Vincze T."/>
            <person name="Roberts R.J."/>
        </authorList>
    </citation>
    <scope>NUCLEOTIDE SEQUENCE [LARGE SCALE GENOMIC DNA]</scope>
    <source>
        <strain evidence="1 2">K2</strain>
    </source>
</reference>
<dbReference type="RefSeq" id="WP_149486407.1">
    <property type="nucleotide sequence ID" value="NZ_CP036150.1"/>
</dbReference>
<proteinExistence type="predicted"/>